<evidence type="ECO:0000313" key="6">
    <source>
        <dbReference type="EMBL" id="KAJ5547290.1"/>
    </source>
</evidence>
<dbReference type="Pfam" id="PF08100">
    <property type="entry name" value="Dimerisation"/>
    <property type="match status" value="1"/>
</dbReference>
<accession>A0AAD6GGX8</accession>
<dbReference type="SUPFAM" id="SSF46785">
    <property type="entry name" value="Winged helix' DNA-binding domain"/>
    <property type="match status" value="1"/>
</dbReference>
<keyword evidence="2" id="KW-0808">Transferase</keyword>
<sequence>MDISQLIKSIDLVTSSGNLEAADPQQLAQLSQACDRLKNQCESPLDKTLKLLYTVSFKLPEIDASDCHQAITVRLAVDLKLFDAITQRASESEDGKVRVAQLSEDVKADPKLVGRIMRALVPLGILKQDAPDTFASTRFTSAYVSSSWMSGAVIFFTHLFLFVAQLPEYFKEKGWKNPDDHEDCPWNFVTGSKQGFFAYMASKPYYQNAFDTVMASPYRRDEKSWVDFFPVEEKLQVQSSTDVLLVDVGGGRGRDLMAFRERFPNLPGRLVLQDLSYVTETADLPAEIETQVHNFFDEQPVKGAKAYYLRTVLHDWPDKQAVAILSRLREAMAPDSLLLINEKAMPETNIPWMAAIGDMTMMTAYSAAERTKNEWETLLNKAGMKLTGFWKPEGSDGQQQVIIEGAVHSCEYC</sequence>
<dbReference type="PANTHER" id="PTHR43712">
    <property type="entry name" value="PUTATIVE (AFU_ORTHOLOGUE AFUA_4G14580)-RELATED"/>
    <property type="match status" value="1"/>
</dbReference>
<dbReference type="InterPro" id="IPR036388">
    <property type="entry name" value="WH-like_DNA-bd_sf"/>
</dbReference>
<dbReference type="GO" id="GO:0032259">
    <property type="term" value="P:methylation"/>
    <property type="evidence" value="ECO:0007669"/>
    <property type="project" value="UniProtKB-KW"/>
</dbReference>
<comment type="caution">
    <text evidence="6">The sequence shown here is derived from an EMBL/GenBank/DDBJ whole genome shotgun (WGS) entry which is preliminary data.</text>
</comment>
<dbReference type="Gene3D" id="1.10.10.10">
    <property type="entry name" value="Winged helix-like DNA-binding domain superfamily/Winged helix DNA-binding domain"/>
    <property type="match status" value="1"/>
</dbReference>
<proteinExistence type="predicted"/>
<evidence type="ECO:0000256" key="2">
    <source>
        <dbReference type="ARBA" id="ARBA00022679"/>
    </source>
</evidence>
<keyword evidence="3" id="KW-0949">S-adenosyl-L-methionine</keyword>
<dbReference type="InterPro" id="IPR012967">
    <property type="entry name" value="COMT_dimerisation"/>
</dbReference>
<dbReference type="SUPFAM" id="SSF53335">
    <property type="entry name" value="S-adenosyl-L-methionine-dependent methyltransferases"/>
    <property type="match status" value="1"/>
</dbReference>
<dbReference type="GO" id="GO:0044550">
    <property type="term" value="P:secondary metabolite biosynthetic process"/>
    <property type="evidence" value="ECO:0007669"/>
    <property type="project" value="UniProtKB-ARBA"/>
</dbReference>
<feature type="domain" description="O-methyltransferase C-terminal" evidence="4">
    <location>
        <begin position="183"/>
        <end position="384"/>
    </location>
</feature>
<dbReference type="PROSITE" id="PS51683">
    <property type="entry name" value="SAM_OMT_II"/>
    <property type="match status" value="1"/>
</dbReference>
<dbReference type="Gene3D" id="3.40.50.150">
    <property type="entry name" value="Vaccinia Virus protein VP39"/>
    <property type="match status" value="1"/>
</dbReference>
<dbReference type="GO" id="GO:0008171">
    <property type="term" value="F:O-methyltransferase activity"/>
    <property type="evidence" value="ECO:0007669"/>
    <property type="project" value="InterPro"/>
</dbReference>
<organism evidence="6 7">
    <name type="scientific">Penicillium frequentans</name>
    <dbReference type="NCBI Taxonomy" id="3151616"/>
    <lineage>
        <taxon>Eukaryota</taxon>
        <taxon>Fungi</taxon>
        <taxon>Dikarya</taxon>
        <taxon>Ascomycota</taxon>
        <taxon>Pezizomycotina</taxon>
        <taxon>Eurotiomycetes</taxon>
        <taxon>Eurotiomycetidae</taxon>
        <taxon>Eurotiales</taxon>
        <taxon>Aspergillaceae</taxon>
        <taxon>Penicillium</taxon>
    </lineage>
</organism>
<protein>
    <recommendedName>
        <fullName evidence="8">O-methyltransferase domain-containing protein</fullName>
    </recommendedName>
</protein>
<dbReference type="Pfam" id="PF00891">
    <property type="entry name" value="Methyltransf_2"/>
    <property type="match status" value="1"/>
</dbReference>
<evidence type="ECO:0000313" key="7">
    <source>
        <dbReference type="Proteomes" id="UP001220324"/>
    </source>
</evidence>
<evidence type="ECO:0000256" key="1">
    <source>
        <dbReference type="ARBA" id="ARBA00022603"/>
    </source>
</evidence>
<gene>
    <name evidence="6" type="ORF">N7494_004875</name>
</gene>
<keyword evidence="7" id="KW-1185">Reference proteome</keyword>
<dbReference type="InterPro" id="IPR029063">
    <property type="entry name" value="SAM-dependent_MTases_sf"/>
</dbReference>
<dbReference type="Proteomes" id="UP001220324">
    <property type="component" value="Unassembled WGS sequence"/>
</dbReference>
<dbReference type="EMBL" id="JAQIZZ010000003">
    <property type="protein sequence ID" value="KAJ5547290.1"/>
    <property type="molecule type" value="Genomic_DNA"/>
</dbReference>
<evidence type="ECO:0000259" key="5">
    <source>
        <dbReference type="Pfam" id="PF08100"/>
    </source>
</evidence>
<dbReference type="AlphaFoldDB" id="A0AAD6GGX8"/>
<evidence type="ECO:0000259" key="4">
    <source>
        <dbReference type="Pfam" id="PF00891"/>
    </source>
</evidence>
<evidence type="ECO:0008006" key="8">
    <source>
        <dbReference type="Google" id="ProtNLM"/>
    </source>
</evidence>
<dbReference type="InterPro" id="IPR016461">
    <property type="entry name" value="COMT-like"/>
</dbReference>
<evidence type="ECO:0000256" key="3">
    <source>
        <dbReference type="ARBA" id="ARBA00022691"/>
    </source>
</evidence>
<reference evidence="6 7" key="1">
    <citation type="journal article" date="2023" name="IMA Fungus">
        <title>Comparative genomic study of the Penicillium genus elucidates a diverse pangenome and 15 lateral gene transfer events.</title>
        <authorList>
            <person name="Petersen C."/>
            <person name="Sorensen T."/>
            <person name="Nielsen M.R."/>
            <person name="Sondergaard T.E."/>
            <person name="Sorensen J.L."/>
            <person name="Fitzpatrick D.A."/>
            <person name="Frisvad J.C."/>
            <person name="Nielsen K.L."/>
        </authorList>
    </citation>
    <scope>NUCLEOTIDE SEQUENCE [LARGE SCALE GENOMIC DNA]</scope>
    <source>
        <strain evidence="6 7">IBT 35679</strain>
    </source>
</reference>
<dbReference type="PANTHER" id="PTHR43712:SF11">
    <property type="entry name" value="O-METHYLTRANSFERASE (AFU_ORTHOLOGUE AFUA_2G17820)-RELATED"/>
    <property type="match status" value="1"/>
</dbReference>
<dbReference type="InterPro" id="IPR036390">
    <property type="entry name" value="WH_DNA-bd_sf"/>
</dbReference>
<feature type="domain" description="O-methyltransferase dimerisation" evidence="5">
    <location>
        <begin position="74"/>
        <end position="145"/>
    </location>
</feature>
<name>A0AAD6GGX8_9EURO</name>
<dbReference type="InterPro" id="IPR001077">
    <property type="entry name" value="COMT_C"/>
</dbReference>
<dbReference type="GO" id="GO:0046983">
    <property type="term" value="F:protein dimerization activity"/>
    <property type="evidence" value="ECO:0007669"/>
    <property type="project" value="InterPro"/>
</dbReference>
<keyword evidence="1" id="KW-0489">Methyltransferase</keyword>